<dbReference type="Gene3D" id="3.40.250.10">
    <property type="entry name" value="Rhodanese-like domain"/>
    <property type="match status" value="1"/>
</dbReference>
<dbReference type="Pfam" id="PF00581">
    <property type="entry name" value="Rhodanese"/>
    <property type="match status" value="1"/>
</dbReference>
<dbReference type="InterPro" id="IPR001763">
    <property type="entry name" value="Rhodanese-like_dom"/>
</dbReference>
<dbReference type="Proteomes" id="UP000539985">
    <property type="component" value="Unassembled WGS sequence"/>
</dbReference>
<proteinExistence type="predicted"/>
<dbReference type="PANTHER" id="PTHR43031:SF1">
    <property type="entry name" value="PYRIDINE NUCLEOTIDE-DISULPHIDE OXIDOREDUCTASE"/>
    <property type="match status" value="1"/>
</dbReference>
<comment type="caution">
    <text evidence="2">The sequence shown here is derived from an EMBL/GenBank/DDBJ whole genome shotgun (WGS) entry which is preliminary data.</text>
</comment>
<dbReference type="RefSeq" id="WP_177102370.1">
    <property type="nucleotide sequence ID" value="NZ_JACAQB010000006.1"/>
</dbReference>
<reference evidence="2 3" key="1">
    <citation type="submission" date="2020-04" db="EMBL/GenBank/DDBJ databases">
        <title>Molecular characterization of pseudomonads from Agaricus bisporus reveal novel blotch 2 pathogens in Western Europe.</title>
        <authorList>
            <person name="Taparia T."/>
            <person name="Krijger M."/>
            <person name="Haynes E."/>
            <person name="Elpinstone J.G."/>
            <person name="Noble R."/>
            <person name="Van Der Wolf J."/>
        </authorList>
    </citation>
    <scope>NUCLEOTIDE SEQUENCE [LARGE SCALE GENOMIC DNA]</scope>
    <source>
        <strain evidence="2 3">H7001</strain>
    </source>
</reference>
<dbReference type="SUPFAM" id="SSF52821">
    <property type="entry name" value="Rhodanese/Cell cycle control phosphatase"/>
    <property type="match status" value="1"/>
</dbReference>
<evidence type="ECO:0000313" key="2">
    <source>
        <dbReference type="EMBL" id="NWB96915.1"/>
    </source>
</evidence>
<dbReference type="InterPro" id="IPR036873">
    <property type="entry name" value="Rhodanese-like_dom_sf"/>
</dbReference>
<dbReference type="GO" id="GO:0004792">
    <property type="term" value="F:thiosulfate-cyanide sulfurtransferase activity"/>
    <property type="evidence" value="ECO:0007669"/>
    <property type="project" value="InterPro"/>
</dbReference>
<dbReference type="SMART" id="SM00450">
    <property type="entry name" value="RHOD"/>
    <property type="match status" value="1"/>
</dbReference>
<dbReference type="PROSITE" id="PS50206">
    <property type="entry name" value="RHODANESE_3"/>
    <property type="match status" value="1"/>
</dbReference>
<dbReference type="PROSITE" id="PS00380">
    <property type="entry name" value="RHODANESE_1"/>
    <property type="match status" value="1"/>
</dbReference>
<feature type="domain" description="Rhodanese" evidence="1">
    <location>
        <begin position="40"/>
        <end position="130"/>
    </location>
</feature>
<dbReference type="PANTHER" id="PTHR43031">
    <property type="entry name" value="FAD-DEPENDENT OXIDOREDUCTASE"/>
    <property type="match status" value="1"/>
</dbReference>
<dbReference type="InterPro" id="IPR050229">
    <property type="entry name" value="GlpE_sulfurtransferase"/>
</dbReference>
<gene>
    <name evidence="2" type="ORF">HX882_13515</name>
</gene>
<dbReference type="EMBL" id="JACAQB010000006">
    <property type="protein sequence ID" value="NWB96915.1"/>
    <property type="molecule type" value="Genomic_DNA"/>
</dbReference>
<evidence type="ECO:0000313" key="3">
    <source>
        <dbReference type="Proteomes" id="UP000539985"/>
    </source>
</evidence>
<sequence length="146" mass="15434">MTSLISETPAATPSAALLHFSRRLAFETDCSDVHHSQKQGEIDYVLVDVRSHEAYLAGHVPGASNIPSRDITAERMADFPLDTLFVVYCAGPHCNGVHRAAIRLAGLGYGVKEMIGGVTGWLDEGLSLVGTDSPANALAHSVSCAC</sequence>
<accession>A0A7Y8C1V7</accession>
<evidence type="ECO:0000259" key="1">
    <source>
        <dbReference type="PROSITE" id="PS50206"/>
    </source>
</evidence>
<dbReference type="InterPro" id="IPR001307">
    <property type="entry name" value="Thiosulphate_STrfase_CS"/>
</dbReference>
<dbReference type="AlphaFoldDB" id="A0A7Y8C1V7"/>
<protein>
    <submittedName>
        <fullName evidence="2">Rhodanese-like domain-containing protein</fullName>
    </submittedName>
</protein>
<name>A0A7Y8C1V7_9PSED</name>
<organism evidence="2 3">
    <name type="scientific">Pseudomonas gingeri</name>
    <dbReference type="NCBI Taxonomy" id="117681"/>
    <lineage>
        <taxon>Bacteria</taxon>
        <taxon>Pseudomonadati</taxon>
        <taxon>Pseudomonadota</taxon>
        <taxon>Gammaproteobacteria</taxon>
        <taxon>Pseudomonadales</taxon>
        <taxon>Pseudomonadaceae</taxon>
        <taxon>Pseudomonas</taxon>
    </lineage>
</organism>